<proteinExistence type="predicted"/>
<reference evidence="2 3" key="1">
    <citation type="submission" date="2018-01" db="EMBL/GenBank/DDBJ databases">
        <title>Arthrobacter sp. nov., from glaciers in China.</title>
        <authorList>
            <person name="Liu Q."/>
            <person name="Xin Y.-H."/>
        </authorList>
    </citation>
    <scope>NUCLEOTIDE SEQUENCE [LARGE SCALE GENOMIC DNA]</scope>
    <source>
        <strain evidence="2 3">HLT2-12-2</strain>
    </source>
</reference>
<evidence type="ECO:0008006" key="4">
    <source>
        <dbReference type="Google" id="ProtNLM"/>
    </source>
</evidence>
<sequence>MSEMPRYNPAPEAFVPAQAPTAPPIMNTIFFMLLGAAVLHIVATILGIMNVTSDSFRNQVEQQLSGQNMPETTPEIVDATIMFTLVTSLAIGVVGVIVYVVIGLFIKKGMGWARIVGLVLAALSLGQLVGMTMPGGIAVILQVLLGIAAMVLCFTGPAAAFFTAKKNFKLASKTP</sequence>
<dbReference type="EMBL" id="PPXC01000003">
    <property type="protein sequence ID" value="POH74472.1"/>
    <property type="molecule type" value="Genomic_DNA"/>
</dbReference>
<accession>A0A2S3ZZY6</accession>
<dbReference type="Proteomes" id="UP000237061">
    <property type="component" value="Unassembled WGS sequence"/>
</dbReference>
<keyword evidence="1" id="KW-1133">Transmembrane helix</keyword>
<dbReference type="RefSeq" id="WP_103464519.1">
    <property type="nucleotide sequence ID" value="NZ_PPXB01000004.1"/>
</dbReference>
<organism evidence="2 3">
    <name type="scientific">Arthrobacter glacialis</name>
    <dbReference type="NCBI Taxonomy" id="1664"/>
    <lineage>
        <taxon>Bacteria</taxon>
        <taxon>Bacillati</taxon>
        <taxon>Actinomycetota</taxon>
        <taxon>Actinomycetes</taxon>
        <taxon>Micrococcales</taxon>
        <taxon>Micrococcaceae</taxon>
        <taxon>Arthrobacter</taxon>
    </lineage>
</organism>
<gene>
    <name evidence="2" type="ORF">CVS27_04370</name>
</gene>
<keyword evidence="1" id="KW-0812">Transmembrane</keyword>
<evidence type="ECO:0000313" key="3">
    <source>
        <dbReference type="Proteomes" id="UP000237061"/>
    </source>
</evidence>
<feature type="transmembrane region" description="Helical" evidence="1">
    <location>
        <begin position="79"/>
        <end position="105"/>
    </location>
</feature>
<name>A0A2S3ZZY6_ARTGL</name>
<dbReference type="OrthoDB" id="3831145at2"/>
<evidence type="ECO:0000256" key="1">
    <source>
        <dbReference type="SAM" id="Phobius"/>
    </source>
</evidence>
<feature type="transmembrane region" description="Helical" evidence="1">
    <location>
        <begin position="29"/>
        <end position="49"/>
    </location>
</feature>
<feature type="transmembrane region" description="Helical" evidence="1">
    <location>
        <begin position="139"/>
        <end position="164"/>
    </location>
</feature>
<evidence type="ECO:0000313" key="2">
    <source>
        <dbReference type="EMBL" id="POH74472.1"/>
    </source>
</evidence>
<protein>
    <recommendedName>
        <fullName evidence="4">DUF4064 domain-containing protein</fullName>
    </recommendedName>
</protein>
<feature type="transmembrane region" description="Helical" evidence="1">
    <location>
        <begin position="112"/>
        <end position="133"/>
    </location>
</feature>
<keyword evidence="1" id="KW-0472">Membrane</keyword>
<keyword evidence="3" id="KW-1185">Reference proteome</keyword>
<dbReference type="AlphaFoldDB" id="A0A2S3ZZY6"/>
<comment type="caution">
    <text evidence="2">The sequence shown here is derived from an EMBL/GenBank/DDBJ whole genome shotgun (WGS) entry which is preliminary data.</text>
</comment>